<dbReference type="InterPro" id="IPR001279">
    <property type="entry name" value="Metallo-B-lactamas"/>
</dbReference>
<evidence type="ECO:0000313" key="18">
    <source>
        <dbReference type="RefSeq" id="XP_013393138.1"/>
    </source>
</evidence>
<dbReference type="AlphaFoldDB" id="A0A1S3I4I9"/>
<proteinExistence type="inferred from homology"/>
<keyword evidence="8" id="KW-0560">Oxidoreductase</keyword>
<name>A0A1S3I4I9_LINAN</name>
<comment type="catalytic activity">
    <reaction evidence="11">
        <text>S-sulfanylglutathione + O2 + H2O = sulfite + glutathione + 2 H(+)</text>
        <dbReference type="Rhea" id="RHEA:12981"/>
        <dbReference type="ChEBI" id="CHEBI:15377"/>
        <dbReference type="ChEBI" id="CHEBI:15378"/>
        <dbReference type="ChEBI" id="CHEBI:15379"/>
        <dbReference type="ChEBI" id="CHEBI:17359"/>
        <dbReference type="ChEBI" id="CHEBI:57925"/>
        <dbReference type="ChEBI" id="CHEBI:58905"/>
        <dbReference type="EC" id="1.13.11.18"/>
    </reaction>
</comment>
<evidence type="ECO:0000313" key="19">
    <source>
        <dbReference type="RefSeq" id="XP_013393139.1"/>
    </source>
</evidence>
<reference evidence="18 19" key="1">
    <citation type="submission" date="2025-04" db="UniProtKB">
        <authorList>
            <consortium name="RefSeq"/>
        </authorList>
    </citation>
    <scope>IDENTIFICATION</scope>
    <source>
        <tissue evidence="18 19">Gonads</tissue>
    </source>
</reference>
<feature type="domain" description="Metallo-beta-lactamase" evidence="16">
    <location>
        <begin position="14"/>
        <end position="175"/>
    </location>
</feature>
<dbReference type="FunFam" id="3.60.15.10:FF:000013">
    <property type="entry name" value="Persulfide dioxygenase ETHE1, mitochondrial"/>
    <property type="match status" value="1"/>
</dbReference>
<dbReference type="KEGG" id="lak:106160912"/>
<dbReference type="InterPro" id="IPR044528">
    <property type="entry name" value="POD-like_MBL-fold"/>
</dbReference>
<evidence type="ECO:0000256" key="15">
    <source>
        <dbReference type="ARBA" id="ARBA00077964"/>
    </source>
</evidence>
<evidence type="ECO:0000256" key="6">
    <source>
        <dbReference type="ARBA" id="ARBA00022964"/>
    </source>
</evidence>
<dbReference type="GO" id="GO:0006749">
    <property type="term" value="P:glutathione metabolic process"/>
    <property type="evidence" value="ECO:0007669"/>
    <property type="project" value="InterPro"/>
</dbReference>
<comment type="similarity">
    <text evidence="3">Belongs to the metallo-beta-lactamase superfamily. Glyoxalase II family.</text>
</comment>
<keyword evidence="7" id="KW-0007">Acetylation</keyword>
<dbReference type="InterPro" id="IPR036866">
    <property type="entry name" value="RibonucZ/Hydroxyglut_hydro"/>
</dbReference>
<keyword evidence="4" id="KW-0479">Metal-binding</keyword>
<evidence type="ECO:0000256" key="12">
    <source>
        <dbReference type="ARBA" id="ARBA00065219"/>
    </source>
</evidence>
<evidence type="ECO:0000259" key="16">
    <source>
        <dbReference type="SMART" id="SM00849"/>
    </source>
</evidence>
<keyword evidence="5" id="KW-0809">Transit peptide</keyword>
<dbReference type="GO" id="GO:0050313">
    <property type="term" value="F:sulfur dioxygenase activity"/>
    <property type="evidence" value="ECO:0007669"/>
    <property type="project" value="UniProtKB-EC"/>
</dbReference>
<accession>A0A1S3I4I9</accession>
<comment type="cofactor">
    <cofactor evidence="1">
        <name>Fe(2+)</name>
        <dbReference type="ChEBI" id="CHEBI:29033"/>
    </cofactor>
</comment>
<evidence type="ECO:0000256" key="1">
    <source>
        <dbReference type="ARBA" id="ARBA00001954"/>
    </source>
</evidence>
<evidence type="ECO:0000256" key="11">
    <source>
        <dbReference type="ARBA" id="ARBA00050990"/>
    </source>
</evidence>
<comment type="subcellular location">
    <subcellularLocation>
        <location evidence="2">Mitochondrion</location>
    </subcellularLocation>
</comment>
<organism evidence="17 18">
    <name type="scientific">Lingula anatina</name>
    <name type="common">Brachiopod</name>
    <name type="synonym">Lingula unguis</name>
    <dbReference type="NCBI Taxonomy" id="7574"/>
    <lineage>
        <taxon>Eukaryota</taxon>
        <taxon>Metazoa</taxon>
        <taxon>Spiralia</taxon>
        <taxon>Lophotrochozoa</taxon>
        <taxon>Brachiopoda</taxon>
        <taxon>Linguliformea</taxon>
        <taxon>Lingulata</taxon>
        <taxon>Lingulida</taxon>
        <taxon>Linguloidea</taxon>
        <taxon>Lingulidae</taxon>
        <taxon>Lingula</taxon>
    </lineage>
</organism>
<dbReference type="GO" id="GO:0005739">
    <property type="term" value="C:mitochondrion"/>
    <property type="evidence" value="ECO:0007669"/>
    <property type="project" value="UniProtKB-SubCell"/>
</dbReference>
<dbReference type="PANTHER" id="PTHR43084:SF1">
    <property type="entry name" value="PERSULFIDE DIOXYGENASE ETHE1, MITOCHONDRIAL"/>
    <property type="match status" value="1"/>
</dbReference>
<protein>
    <recommendedName>
        <fullName evidence="14">Persulfide dioxygenase ETHE1, mitochondrial</fullName>
        <ecNumber evidence="13">1.13.11.18</ecNumber>
    </recommendedName>
    <alternativeName>
        <fullName evidence="15">Sulfur dioxygenase ETHE1</fullName>
    </alternativeName>
</protein>
<keyword evidence="17" id="KW-1185">Reference proteome</keyword>
<comment type="subunit">
    <text evidence="12">Homodimer. Monomer. Interacts with TST. May interact with RELA.</text>
</comment>
<dbReference type="STRING" id="7574.A0A1S3I4I9"/>
<dbReference type="GO" id="GO:0046872">
    <property type="term" value="F:metal ion binding"/>
    <property type="evidence" value="ECO:0007669"/>
    <property type="project" value="UniProtKB-KW"/>
</dbReference>
<dbReference type="GeneID" id="106160912"/>
<evidence type="ECO:0000256" key="13">
    <source>
        <dbReference type="ARBA" id="ARBA00066686"/>
    </source>
</evidence>
<dbReference type="SUPFAM" id="SSF56281">
    <property type="entry name" value="Metallo-hydrolase/oxidoreductase"/>
    <property type="match status" value="1"/>
</dbReference>
<dbReference type="InterPro" id="IPR051682">
    <property type="entry name" value="Mito_Persulfide_Diox"/>
</dbReference>
<evidence type="ECO:0000313" key="17">
    <source>
        <dbReference type="Proteomes" id="UP000085678"/>
    </source>
</evidence>
<dbReference type="OMA" id="TYLIGDE"/>
<evidence type="ECO:0000256" key="4">
    <source>
        <dbReference type="ARBA" id="ARBA00022723"/>
    </source>
</evidence>
<evidence type="ECO:0000256" key="5">
    <source>
        <dbReference type="ARBA" id="ARBA00022946"/>
    </source>
</evidence>
<dbReference type="SMART" id="SM00849">
    <property type="entry name" value="Lactamase_B"/>
    <property type="match status" value="1"/>
</dbReference>
<sequence>MGLIFRQLFESVSSTYTYILADEETKEAVIIDPVMETAERDAQLVEELGLTLKYAVNTHVHADHVTGTGELKKRIGGCKSVISKAAGAKADMFLNNGDKVEFGKYHLEARSTPGHTNGCMTYVLNDKSRAFTGDALLIRGCGRTDFQQGSPLTLYESVHTQILSLPQDCLLYPAHDYKGRTVTSVGEELKFNPRLTKSKEEFANIMNNLNLNYPKQIDRAVPANMMCGVFETPSVSQ</sequence>
<dbReference type="OrthoDB" id="449487at2759"/>
<dbReference type="CDD" id="cd07724">
    <property type="entry name" value="POD-like_MBL-fold"/>
    <property type="match status" value="1"/>
</dbReference>
<evidence type="ECO:0000256" key="14">
    <source>
        <dbReference type="ARBA" id="ARBA00067300"/>
    </source>
</evidence>
<evidence type="ECO:0000256" key="2">
    <source>
        <dbReference type="ARBA" id="ARBA00004173"/>
    </source>
</evidence>
<evidence type="ECO:0000256" key="8">
    <source>
        <dbReference type="ARBA" id="ARBA00023002"/>
    </source>
</evidence>
<keyword evidence="10" id="KW-0496">Mitochondrion</keyword>
<dbReference type="RefSeq" id="XP_013393139.1">
    <property type="nucleotide sequence ID" value="XM_013537685.1"/>
</dbReference>
<keyword evidence="6 18" id="KW-0223">Dioxygenase</keyword>
<gene>
    <name evidence="18 19" type="primary">LOC106160912</name>
</gene>
<dbReference type="RefSeq" id="XP_013393138.1">
    <property type="nucleotide sequence ID" value="XM_013537684.1"/>
</dbReference>
<dbReference type="Gene3D" id="3.60.15.10">
    <property type="entry name" value="Ribonuclease Z/Hydroxyacylglutathione hydrolase-like"/>
    <property type="match status" value="1"/>
</dbReference>
<evidence type="ECO:0000256" key="3">
    <source>
        <dbReference type="ARBA" id="ARBA00006759"/>
    </source>
</evidence>
<dbReference type="PANTHER" id="PTHR43084">
    <property type="entry name" value="PERSULFIDE DIOXYGENASE ETHE1"/>
    <property type="match status" value="1"/>
</dbReference>
<evidence type="ECO:0000256" key="7">
    <source>
        <dbReference type="ARBA" id="ARBA00022990"/>
    </source>
</evidence>
<dbReference type="EC" id="1.13.11.18" evidence="13"/>
<dbReference type="Proteomes" id="UP000085678">
    <property type="component" value="Unplaced"/>
</dbReference>
<dbReference type="GO" id="GO:0070813">
    <property type="term" value="P:hydrogen sulfide metabolic process"/>
    <property type="evidence" value="ECO:0007669"/>
    <property type="project" value="TreeGrafter"/>
</dbReference>
<dbReference type="Pfam" id="PF00753">
    <property type="entry name" value="Lactamase_B"/>
    <property type="match status" value="1"/>
</dbReference>
<evidence type="ECO:0000256" key="10">
    <source>
        <dbReference type="ARBA" id="ARBA00023128"/>
    </source>
</evidence>
<evidence type="ECO:0000256" key="9">
    <source>
        <dbReference type="ARBA" id="ARBA00023004"/>
    </source>
</evidence>
<keyword evidence="9" id="KW-0408">Iron</keyword>